<dbReference type="EMBL" id="MKKU01000241">
    <property type="protein sequence ID" value="RNF18132.1"/>
    <property type="molecule type" value="Genomic_DNA"/>
</dbReference>
<keyword evidence="2" id="KW-1185">Reference proteome</keyword>
<dbReference type="AlphaFoldDB" id="A0A3R7MNI0"/>
<evidence type="ECO:0000313" key="1">
    <source>
        <dbReference type="EMBL" id="RNF18132.1"/>
    </source>
</evidence>
<gene>
    <name evidence="1" type="ORF">Tco025E_04635</name>
</gene>
<proteinExistence type="predicted"/>
<organism evidence="1 2">
    <name type="scientific">Trypanosoma conorhini</name>
    <dbReference type="NCBI Taxonomy" id="83891"/>
    <lineage>
        <taxon>Eukaryota</taxon>
        <taxon>Discoba</taxon>
        <taxon>Euglenozoa</taxon>
        <taxon>Kinetoplastea</taxon>
        <taxon>Metakinetoplastina</taxon>
        <taxon>Trypanosomatida</taxon>
        <taxon>Trypanosomatidae</taxon>
        <taxon>Trypanosoma</taxon>
    </lineage>
</organism>
<name>A0A3R7MNI0_9TRYP</name>
<dbReference type="Proteomes" id="UP000284403">
    <property type="component" value="Unassembled WGS sequence"/>
</dbReference>
<sequence>MSEVGNDREVTLLSPAEMVEKILDVVGQMRSQQNAWNEEVHRFFLTEAIQKAQSDRLTKEVQDAEATALGDGSFVDWVARRTENDLGEEMIKSWYHIDGLVEKTPFMAIVPCPRWLSTEGRMELVGAVDALGLERFVIQTIPLHLPLSMIAPTFVPSAFHLPPAKAASKSSLGSLPYVGVPCVYGGDVLKLLSESPLLAAAIDRTPCLFLNDHIPRAALCIHSVTVGGVCVAAEVACDGRFAAKLGLDCTESEREGRGQDIDVLPLALKTFLEEQVASSLENRSFRALLLAEAVVGRERELWSDQHPLLSTDLRFSLLNMDTLDGCEFECFSQQDILDIVRRMRECHAGSEAFNPVLRFLEPPAAKQPGV</sequence>
<reference evidence="1 2" key="1">
    <citation type="journal article" date="2018" name="BMC Genomics">
        <title>Genomic comparison of Trypanosoma conorhini and Trypanosoma rangeli to Trypanosoma cruzi strains of high and low virulence.</title>
        <authorList>
            <person name="Bradwell K.R."/>
            <person name="Koparde V.N."/>
            <person name="Matveyev A.V."/>
            <person name="Serrano M.G."/>
            <person name="Alves J.M."/>
            <person name="Parikh H."/>
            <person name="Huang B."/>
            <person name="Lee V."/>
            <person name="Espinosa-Alvarez O."/>
            <person name="Ortiz P.A."/>
            <person name="Costa-Martins A.G."/>
            <person name="Teixeira M.M."/>
            <person name="Buck G.A."/>
        </authorList>
    </citation>
    <scope>NUCLEOTIDE SEQUENCE [LARGE SCALE GENOMIC DNA]</scope>
    <source>
        <strain evidence="1 2">025E</strain>
    </source>
</reference>
<accession>A0A3R7MNI0</accession>
<dbReference type="OrthoDB" id="249624at2759"/>
<comment type="caution">
    <text evidence="1">The sequence shown here is derived from an EMBL/GenBank/DDBJ whole genome shotgun (WGS) entry which is preliminary data.</text>
</comment>
<protein>
    <submittedName>
        <fullName evidence="1">Uncharacterized protein</fullName>
    </submittedName>
</protein>
<evidence type="ECO:0000313" key="2">
    <source>
        <dbReference type="Proteomes" id="UP000284403"/>
    </source>
</evidence>
<dbReference type="GeneID" id="40318246"/>
<dbReference type="RefSeq" id="XP_029228375.1">
    <property type="nucleotide sequence ID" value="XM_029371545.1"/>
</dbReference>